<dbReference type="Gene3D" id="3.30.70.100">
    <property type="match status" value="1"/>
</dbReference>
<reference evidence="2" key="1">
    <citation type="submission" date="2021-02" db="EMBL/GenBank/DDBJ databases">
        <authorList>
            <person name="Dougan E. K."/>
            <person name="Rhodes N."/>
            <person name="Thang M."/>
            <person name="Chan C."/>
        </authorList>
    </citation>
    <scope>NUCLEOTIDE SEQUENCE</scope>
</reference>
<gene>
    <name evidence="2" type="ORF">PGLA2088_LOCUS9136</name>
</gene>
<name>A0A813IIL6_POLGL</name>
<evidence type="ECO:0000313" key="3">
    <source>
        <dbReference type="Proteomes" id="UP000626109"/>
    </source>
</evidence>
<organism evidence="2 3">
    <name type="scientific">Polarella glacialis</name>
    <name type="common">Dinoflagellate</name>
    <dbReference type="NCBI Taxonomy" id="89957"/>
    <lineage>
        <taxon>Eukaryota</taxon>
        <taxon>Sar</taxon>
        <taxon>Alveolata</taxon>
        <taxon>Dinophyceae</taxon>
        <taxon>Suessiales</taxon>
        <taxon>Suessiaceae</taxon>
        <taxon>Polarella</taxon>
    </lineage>
</organism>
<dbReference type="SUPFAM" id="SSF54909">
    <property type="entry name" value="Dimeric alpha+beta barrel"/>
    <property type="match status" value="1"/>
</dbReference>
<comment type="caution">
    <text evidence="2">The sequence shown here is derived from an EMBL/GenBank/DDBJ whole genome shotgun (WGS) entry which is preliminary data.</text>
</comment>
<proteinExistence type="predicted"/>
<dbReference type="InterPro" id="IPR011008">
    <property type="entry name" value="Dimeric_a/b-barrel"/>
</dbReference>
<dbReference type="EMBL" id="CAJNNW010009986">
    <property type="protein sequence ID" value="CAE8651613.1"/>
    <property type="molecule type" value="Genomic_DNA"/>
</dbReference>
<accession>A0A813IIL6</accession>
<protein>
    <recommendedName>
        <fullName evidence="1">ABM domain-containing protein</fullName>
    </recommendedName>
</protein>
<evidence type="ECO:0000259" key="1">
    <source>
        <dbReference type="Pfam" id="PF03992"/>
    </source>
</evidence>
<dbReference type="AlphaFoldDB" id="A0A813IIL6"/>
<dbReference type="Pfam" id="PF03992">
    <property type="entry name" value="ABM"/>
    <property type="match status" value="1"/>
</dbReference>
<sequence length="107" mass="11778">MGSPPGQLIGPSPSAVRGIRGISGFSRHGWASNADASSCVKLALALTVHLEIAPEHIDGFKKVMLRHADCSRNEYGCLRFDVLQEADAPNKFTLYEFPQECRRHRGE</sequence>
<evidence type="ECO:0000313" key="2">
    <source>
        <dbReference type="EMBL" id="CAE8651613.1"/>
    </source>
</evidence>
<dbReference type="InterPro" id="IPR007138">
    <property type="entry name" value="ABM_dom"/>
</dbReference>
<dbReference type="Proteomes" id="UP000626109">
    <property type="component" value="Unassembled WGS sequence"/>
</dbReference>
<feature type="domain" description="ABM" evidence="1">
    <location>
        <begin position="46"/>
        <end position="97"/>
    </location>
</feature>